<gene>
    <name evidence="1" type="ORF">A2311_06250</name>
</gene>
<reference evidence="1 2" key="1">
    <citation type="journal article" date="2016" name="Nat. Commun.">
        <title>Thousands of microbial genomes shed light on interconnected biogeochemical processes in an aquifer system.</title>
        <authorList>
            <person name="Anantharaman K."/>
            <person name="Brown C.T."/>
            <person name="Hug L.A."/>
            <person name="Sharon I."/>
            <person name="Castelle C.J."/>
            <person name="Probst A.J."/>
            <person name="Thomas B.C."/>
            <person name="Singh A."/>
            <person name="Wilkins M.J."/>
            <person name="Karaoz U."/>
            <person name="Brodie E.L."/>
            <person name="Williams K.H."/>
            <person name="Hubbard S.S."/>
            <person name="Banfield J.F."/>
        </authorList>
    </citation>
    <scope>NUCLEOTIDE SEQUENCE [LARGE SCALE GENOMIC DNA]</scope>
</reference>
<comment type="caution">
    <text evidence="1">The sequence shown here is derived from an EMBL/GenBank/DDBJ whole genome shotgun (WGS) entry which is preliminary data.</text>
</comment>
<dbReference type="EMBL" id="MEUF01000007">
    <property type="protein sequence ID" value="OGC36735.1"/>
    <property type="molecule type" value="Genomic_DNA"/>
</dbReference>
<dbReference type="GO" id="GO:0016757">
    <property type="term" value="F:glycosyltransferase activity"/>
    <property type="evidence" value="ECO:0007669"/>
    <property type="project" value="TreeGrafter"/>
</dbReference>
<organism evidence="1 2">
    <name type="scientific">candidate division WOR-1 bacterium RIFOXYB2_FULL_48_7</name>
    <dbReference type="NCBI Taxonomy" id="1802583"/>
    <lineage>
        <taxon>Bacteria</taxon>
        <taxon>Bacillati</taxon>
        <taxon>Saganbacteria</taxon>
    </lineage>
</organism>
<dbReference type="Gene3D" id="3.40.50.2000">
    <property type="entry name" value="Glycogen Phosphorylase B"/>
    <property type="match status" value="1"/>
</dbReference>
<dbReference type="Proteomes" id="UP000178951">
    <property type="component" value="Unassembled WGS sequence"/>
</dbReference>
<evidence type="ECO:0008006" key="3">
    <source>
        <dbReference type="Google" id="ProtNLM"/>
    </source>
</evidence>
<dbReference type="STRING" id="1802583.A2311_06250"/>
<dbReference type="SUPFAM" id="SSF53756">
    <property type="entry name" value="UDP-Glycosyltransferase/glycogen phosphorylase"/>
    <property type="match status" value="1"/>
</dbReference>
<evidence type="ECO:0000313" key="2">
    <source>
        <dbReference type="Proteomes" id="UP000178951"/>
    </source>
</evidence>
<dbReference type="PANTHER" id="PTHR21015">
    <property type="entry name" value="UDP-N-ACETYLGLUCOSAMINE--N-ACETYLMURAMYL-(PENTAPEPTIDE) PYROPHOSPHORYL-UNDECAPRENOL N-ACETYLGLUCOSAMINE TRANSFERASE 1"/>
    <property type="match status" value="1"/>
</dbReference>
<dbReference type="AlphaFoldDB" id="A0A1F4TVI6"/>
<proteinExistence type="predicted"/>
<sequence length="332" mass="37569">MKPKLLISTYGGHKLGAGHVFRDLELGKCLMDKMMIMFHTDGASKAAEILRQRGIRHIQTGSLQSAIARLKPMMLLYDRPYSLGPMEELGIARVRTVALDYFYYQDKRINAIVNIMNHYDRQHKGSTTVFEGVKYAIIRKEILQRRRKRKPIAHRVKNVLVTFGGADPRNNTKQTIDLLNDLPEERLNITIVIGPIFRKGLERSIKLMLKNGPHKFFIKKRVLNMADLMARTDLAFCGAGTTMMELLTIGCPVVVLPQNEQEAALAKNIGRAGALLFLGQAYDLATAKKKIEALLKNYPARKKLAAIGRKYFDGRGKERIRAILLKELKSGR</sequence>
<protein>
    <recommendedName>
        <fullName evidence="3">Glycosyl transferase family 28 C-terminal domain-containing protein</fullName>
    </recommendedName>
</protein>
<accession>A0A1F4TVI6</accession>
<dbReference type="PANTHER" id="PTHR21015:SF22">
    <property type="entry name" value="GLYCOSYLTRANSFERASE"/>
    <property type="match status" value="1"/>
</dbReference>
<name>A0A1F4TVI6_UNCSA</name>
<evidence type="ECO:0000313" key="1">
    <source>
        <dbReference type="EMBL" id="OGC36735.1"/>
    </source>
</evidence>